<dbReference type="Pfam" id="PF21719">
    <property type="entry name" value="MIOS_a-sol"/>
    <property type="match status" value="1"/>
</dbReference>
<keyword evidence="3" id="KW-0677">Repeat</keyword>
<dbReference type="Pfam" id="PF17034">
    <property type="entry name" value="zinc_ribbon_16"/>
    <property type="match status" value="2"/>
</dbReference>
<evidence type="ECO:0000259" key="6">
    <source>
        <dbReference type="Pfam" id="PF21719"/>
    </source>
</evidence>
<accession>A0AAN8EGQ9</accession>
<dbReference type="AlphaFoldDB" id="A0AAN8EGQ9"/>
<dbReference type="InterPro" id="IPR037593">
    <property type="entry name" value="MIOS/Sea4"/>
</dbReference>
<dbReference type="InterPro" id="IPR001680">
    <property type="entry name" value="WD40_rpt"/>
</dbReference>
<dbReference type="InterPro" id="IPR049092">
    <property type="entry name" value="MIOS_a-sol"/>
</dbReference>
<dbReference type="EMBL" id="JAKLMC020000007">
    <property type="protein sequence ID" value="KAK5955188.1"/>
    <property type="molecule type" value="Genomic_DNA"/>
</dbReference>
<evidence type="ECO:0000256" key="2">
    <source>
        <dbReference type="ARBA" id="ARBA00022574"/>
    </source>
</evidence>
<organism evidence="7 8">
    <name type="scientific">Knufia fluminis</name>
    <dbReference type="NCBI Taxonomy" id="191047"/>
    <lineage>
        <taxon>Eukaryota</taxon>
        <taxon>Fungi</taxon>
        <taxon>Dikarya</taxon>
        <taxon>Ascomycota</taxon>
        <taxon>Pezizomycotina</taxon>
        <taxon>Eurotiomycetes</taxon>
        <taxon>Chaetothyriomycetidae</taxon>
        <taxon>Chaetothyriales</taxon>
        <taxon>Trichomeriaceae</taxon>
        <taxon>Knufia</taxon>
    </lineage>
</organism>
<evidence type="ECO:0000256" key="1">
    <source>
        <dbReference type="ARBA" id="ARBA00009713"/>
    </source>
</evidence>
<feature type="region of interest" description="Disordered" evidence="4">
    <location>
        <begin position="627"/>
        <end position="658"/>
    </location>
</feature>
<evidence type="ECO:0000259" key="5">
    <source>
        <dbReference type="Pfam" id="PF17034"/>
    </source>
</evidence>
<evidence type="ECO:0000256" key="3">
    <source>
        <dbReference type="ARBA" id="ARBA00022737"/>
    </source>
</evidence>
<evidence type="ECO:0000256" key="4">
    <source>
        <dbReference type="SAM" id="MobiDB-lite"/>
    </source>
</evidence>
<dbReference type="SUPFAM" id="SSF50978">
    <property type="entry name" value="WD40 repeat-like"/>
    <property type="match status" value="1"/>
</dbReference>
<comment type="similarity">
    <text evidence="1">Belongs to the WD repeat mio family.</text>
</comment>
<feature type="domain" description="GATOR2 complex protein MIO zinc-ribbon like" evidence="5">
    <location>
        <begin position="835"/>
        <end position="901"/>
    </location>
</feature>
<evidence type="ECO:0000313" key="8">
    <source>
        <dbReference type="Proteomes" id="UP001316803"/>
    </source>
</evidence>
<keyword evidence="8" id="KW-1185">Reference proteome</keyword>
<dbReference type="InterPro" id="IPR031488">
    <property type="entry name" value="Zn_ribbon_mio"/>
</dbReference>
<name>A0AAN8EGQ9_9EURO</name>
<protein>
    <submittedName>
        <fullName evidence="7">Uncharacterized protein</fullName>
    </submittedName>
</protein>
<dbReference type="GO" id="GO:1904263">
    <property type="term" value="P:positive regulation of TORC1 signaling"/>
    <property type="evidence" value="ECO:0007669"/>
    <property type="project" value="TreeGrafter"/>
</dbReference>
<dbReference type="InterPro" id="IPR036322">
    <property type="entry name" value="WD40_repeat_dom_sf"/>
</dbReference>
<evidence type="ECO:0000313" key="7">
    <source>
        <dbReference type="EMBL" id="KAK5955188.1"/>
    </source>
</evidence>
<proteinExistence type="inferred from homology"/>
<feature type="domain" description="MIOS-like alpha-solenoid" evidence="6">
    <location>
        <begin position="451"/>
        <end position="633"/>
    </location>
</feature>
<dbReference type="PANTHER" id="PTHR16453:SF9">
    <property type="entry name" value="GATOR COMPLEX PROTEIN MIOS"/>
    <property type="match status" value="1"/>
</dbReference>
<dbReference type="Proteomes" id="UP001316803">
    <property type="component" value="Unassembled WGS sequence"/>
</dbReference>
<dbReference type="PANTHER" id="PTHR16453">
    <property type="entry name" value="WD40 DOMAIN-CONTAINING PROTEIN MIO FAMILY MEMBER"/>
    <property type="match status" value="1"/>
</dbReference>
<dbReference type="SMART" id="SM00320">
    <property type="entry name" value="WD40"/>
    <property type="match status" value="3"/>
</dbReference>
<feature type="domain" description="GATOR2 complex protein MIO zinc-ribbon like" evidence="5">
    <location>
        <begin position="943"/>
        <end position="1032"/>
    </location>
</feature>
<dbReference type="GO" id="GO:0005737">
    <property type="term" value="C:cytoplasm"/>
    <property type="evidence" value="ECO:0007669"/>
    <property type="project" value="TreeGrafter"/>
</dbReference>
<reference evidence="7 8" key="1">
    <citation type="submission" date="2022-12" db="EMBL/GenBank/DDBJ databases">
        <title>Genomic features and morphological characterization of a novel Knufia sp. strain isolated from spacecraft assembly facility.</title>
        <authorList>
            <person name="Teixeira M."/>
            <person name="Chander A.M."/>
            <person name="Stajich J.E."/>
            <person name="Venkateswaran K."/>
        </authorList>
    </citation>
    <scope>NUCLEOTIDE SEQUENCE [LARGE SCALE GENOMIC DNA]</scope>
    <source>
        <strain evidence="7 8">FJI-L2-BK-P2</strain>
    </source>
</reference>
<gene>
    <name evidence="7" type="ORF">OHC33_003868</name>
</gene>
<dbReference type="InterPro" id="IPR015943">
    <property type="entry name" value="WD40/YVTN_repeat-like_dom_sf"/>
</dbReference>
<dbReference type="Gene3D" id="2.130.10.10">
    <property type="entry name" value="YVTN repeat-like/Quinoprotein amine dehydrogenase"/>
    <property type="match status" value="1"/>
</dbReference>
<sequence>MEAAIRFSQNSLPGQADQLFLKIDIAERLLQVYNVNGKKKDGFKYERVYESKKLQPFRAFDWHPTEASLVAVGQTGGEANLVNLADQQQPPVAFSVRSQRSCNAVGLNTQNWVAIGLDKVRNDFCLNIWDVNQRTNGSSKSYGKGSNEPLHKLAGGEPITSLRFFQDQPQVLAAGVKGQYIRLYDLREPTSSFTLQFATRCVNNIAVDSQDENYFASCLPANSPAVSIFDRRMISRTNIAHVGFGSYVSQPDQHPEVSLELRNVVNPQGTIWGLRFSKRQRGHLGVLSSTGQLRMLNLGTDMESQVAPQNEQQSASLEWDRRNPQSLFLDNAHNFLNAYFERPLVEEVKRIVSFDFTTARSKTGQSKIITLSGDGNVDMKTLIGPRAPLAVSSSSSFFDGKSVKAESTTDAKFRPKVSETLQPVEKAFDDAFHPVKPGTGTMLCPTMLMEMQKRCENGYLLDASKNMVLSKGHQKLEVFWSWLKHAHDISAGNTLVQSDVDLSYLGIFGLWMEEIDVNSRTRRSSSAIANAQISSNITELSRRLHLARGKGCATDHPDNRALCLHVAGLPWSHDEIERACHNFIVDNEHTKAAAVALFASEEKIAQRVLRSKGTGRSHKMLAMALVGARNRRRRRRRGSQESSRSHDASDSDQSQDEEWEDIVSAVAEDLTDCYARSILAYVKTGKWGDVVKEASLPLRYRVNIALRHFEDSMLTSYLSKLKHEAVSSGDLEGILVTGLGTAESIELLQNYARNTNDIQTAALAMSFAAASDRFLPQESPHTRTVFCFRETYKAQLMSCGLKYDKARFELAVSQARREHKVAVQPRKKEQIRLVCSHCNQSISQFGHEQQMSELNAHVTDTPKHPLAPERAAVAGVVCPKCGRHLPRCGVCDLWLGTPDETSSKWYKPPARGSRNSNSADLSASLVGSTVTAIGPNSNTPSVSVTGVRGTTTGAKKLTSADLAQDAVEIVDEEVAKQEKEKKWYDAMHKFTVFCTICSHGFHAEHARMWFDGVDGRDGHRTCPVPLCECLCNG</sequence>
<keyword evidence="2" id="KW-0853">WD repeat</keyword>
<comment type="caution">
    <text evidence="7">The sequence shown here is derived from an EMBL/GenBank/DDBJ whole genome shotgun (WGS) entry which is preliminary data.</text>
</comment>